<comment type="caution">
    <text evidence="1">The sequence shown here is derived from an EMBL/GenBank/DDBJ whole genome shotgun (WGS) entry which is preliminary data.</text>
</comment>
<dbReference type="EMBL" id="CAAALY010010266">
    <property type="protein sequence ID" value="VEL10905.1"/>
    <property type="molecule type" value="Genomic_DNA"/>
</dbReference>
<name>A0A448WG23_9PLAT</name>
<reference evidence="1" key="1">
    <citation type="submission" date="2018-11" db="EMBL/GenBank/DDBJ databases">
        <authorList>
            <consortium name="Pathogen Informatics"/>
        </authorList>
    </citation>
    <scope>NUCLEOTIDE SEQUENCE</scope>
</reference>
<evidence type="ECO:0000313" key="1">
    <source>
        <dbReference type="EMBL" id="VEL10905.1"/>
    </source>
</evidence>
<protein>
    <submittedName>
        <fullName evidence="1">Uncharacterized protein</fullName>
    </submittedName>
</protein>
<gene>
    <name evidence="1" type="ORF">PXEA_LOCUS4345</name>
</gene>
<sequence>MVGRQSSFVFGVFTLRLHAKAVPKGTDENATKILYRPCKALPCECLVGLLKRHTGRPKRDGSLSEGIAPGSKYDCTGAIAGWLASRNKSSCGSFTPPAEIQLHLSP</sequence>
<dbReference type="AlphaFoldDB" id="A0A448WG23"/>
<dbReference type="Proteomes" id="UP000784294">
    <property type="component" value="Unassembled WGS sequence"/>
</dbReference>
<evidence type="ECO:0000313" key="2">
    <source>
        <dbReference type="Proteomes" id="UP000784294"/>
    </source>
</evidence>
<organism evidence="1 2">
    <name type="scientific">Protopolystoma xenopodis</name>
    <dbReference type="NCBI Taxonomy" id="117903"/>
    <lineage>
        <taxon>Eukaryota</taxon>
        <taxon>Metazoa</taxon>
        <taxon>Spiralia</taxon>
        <taxon>Lophotrochozoa</taxon>
        <taxon>Platyhelminthes</taxon>
        <taxon>Monogenea</taxon>
        <taxon>Polyopisthocotylea</taxon>
        <taxon>Polystomatidea</taxon>
        <taxon>Polystomatidae</taxon>
        <taxon>Protopolystoma</taxon>
    </lineage>
</organism>
<keyword evidence="2" id="KW-1185">Reference proteome</keyword>
<accession>A0A448WG23</accession>
<proteinExistence type="predicted"/>